<feature type="domain" description="DUF4485" evidence="1">
    <location>
        <begin position="11"/>
        <end position="96"/>
    </location>
</feature>
<evidence type="ECO:0000313" key="3">
    <source>
        <dbReference type="Proteomes" id="UP000037069"/>
    </source>
</evidence>
<keyword evidence="3" id="KW-1185">Reference proteome</keyword>
<dbReference type="Proteomes" id="UP000037069">
    <property type="component" value="Unassembled WGS sequence"/>
</dbReference>
<name>A0A0L0C0Z4_LUCCU</name>
<accession>A0A0L0C0Z4</accession>
<dbReference type="Pfam" id="PF14846">
    <property type="entry name" value="DUF4485"/>
    <property type="match status" value="1"/>
</dbReference>
<sequence>MSDNDKETERLDNEFNELLKKLEGFMFIYNYREKYLITEWLTKLKNSKTSLEERKLRNRFLKHFVNNQEAGVNVFRLEPFNKIPKDFSGPLKDFKKLLPKDPDEALNPSEDEKRSYMADLFDKLPDKGAFLAQQPVPRCGTFFILIVRAEDETPSCPKIE</sequence>
<dbReference type="InterPro" id="IPR027831">
    <property type="entry name" value="DUF4485"/>
</dbReference>
<dbReference type="EMBL" id="JRES01001060">
    <property type="protein sequence ID" value="KNC25932.1"/>
    <property type="molecule type" value="Genomic_DNA"/>
</dbReference>
<evidence type="ECO:0000313" key="2">
    <source>
        <dbReference type="EMBL" id="KNC25932.1"/>
    </source>
</evidence>
<dbReference type="AlphaFoldDB" id="A0A0L0C0Z4"/>
<protein>
    <recommendedName>
        <fullName evidence="1">DUF4485 domain-containing protein</fullName>
    </recommendedName>
</protein>
<proteinExistence type="predicted"/>
<dbReference type="OrthoDB" id="6599871at2759"/>
<comment type="caution">
    <text evidence="2">The sequence shown here is derived from an EMBL/GenBank/DDBJ whole genome shotgun (WGS) entry which is preliminary data.</text>
</comment>
<organism evidence="2 3">
    <name type="scientific">Lucilia cuprina</name>
    <name type="common">Green bottle fly</name>
    <name type="synonym">Australian sheep blowfly</name>
    <dbReference type="NCBI Taxonomy" id="7375"/>
    <lineage>
        <taxon>Eukaryota</taxon>
        <taxon>Metazoa</taxon>
        <taxon>Ecdysozoa</taxon>
        <taxon>Arthropoda</taxon>
        <taxon>Hexapoda</taxon>
        <taxon>Insecta</taxon>
        <taxon>Pterygota</taxon>
        <taxon>Neoptera</taxon>
        <taxon>Endopterygota</taxon>
        <taxon>Diptera</taxon>
        <taxon>Brachycera</taxon>
        <taxon>Muscomorpha</taxon>
        <taxon>Oestroidea</taxon>
        <taxon>Calliphoridae</taxon>
        <taxon>Luciliinae</taxon>
        <taxon>Lucilia</taxon>
    </lineage>
</organism>
<evidence type="ECO:0000259" key="1">
    <source>
        <dbReference type="Pfam" id="PF14846"/>
    </source>
</evidence>
<gene>
    <name evidence="2" type="ORF">FF38_03688</name>
</gene>
<reference evidence="2 3" key="1">
    <citation type="journal article" date="2015" name="Nat. Commun.">
        <title>Lucilia cuprina genome unlocks parasitic fly biology to underpin future interventions.</title>
        <authorList>
            <person name="Anstead C.A."/>
            <person name="Korhonen P.K."/>
            <person name="Young N.D."/>
            <person name="Hall R.S."/>
            <person name="Jex A.R."/>
            <person name="Murali S.C."/>
            <person name="Hughes D.S."/>
            <person name="Lee S.F."/>
            <person name="Perry T."/>
            <person name="Stroehlein A.J."/>
            <person name="Ansell B.R."/>
            <person name="Breugelmans B."/>
            <person name="Hofmann A."/>
            <person name="Qu J."/>
            <person name="Dugan S."/>
            <person name="Lee S.L."/>
            <person name="Chao H."/>
            <person name="Dinh H."/>
            <person name="Han Y."/>
            <person name="Doddapaneni H.V."/>
            <person name="Worley K.C."/>
            <person name="Muzny D.M."/>
            <person name="Ioannidis P."/>
            <person name="Waterhouse R.M."/>
            <person name="Zdobnov E.M."/>
            <person name="James P.J."/>
            <person name="Bagnall N.H."/>
            <person name="Kotze A.C."/>
            <person name="Gibbs R.A."/>
            <person name="Richards S."/>
            <person name="Batterham P."/>
            <person name="Gasser R.B."/>
        </authorList>
    </citation>
    <scope>NUCLEOTIDE SEQUENCE [LARGE SCALE GENOMIC DNA]</scope>
    <source>
        <strain evidence="2 3">LS</strain>
        <tissue evidence="2">Full body</tissue>
    </source>
</reference>
<dbReference type="OMA" id="NDFMYYL"/>